<sequence>MQMRFTELPAVQLLLPLILIGLASGQRVAPGVNPQHYQQVPQQVPQHHPPPPPQHHQPQYQQQVHSAPGVPPQQYQYEQVQVPVQQQAPVQYQQVPVQQQQQQHQPIHQQPTVQQVQQQHQQGHHQQAGGHHHGQPQQVLNTGNIQQERAHIQEHMQVPIDTSKMSEAELQFHYFKMHDSDNNNKLDGCELIKSLIHWHEQGSKEQPNGEKPHVEEKVFSDEELVALIDPILQMDDTSRDGYIDYPEFIKAQQKAAEKQQQQQQQPQEQQHQQQQQQPVH</sequence>
<evidence type="ECO:0000256" key="3">
    <source>
        <dbReference type="ARBA" id="ARBA00022448"/>
    </source>
</evidence>
<dbReference type="GO" id="GO:0015031">
    <property type="term" value="P:protein transport"/>
    <property type="evidence" value="ECO:0007669"/>
    <property type="project" value="UniProtKB-KW"/>
</dbReference>
<keyword evidence="11" id="KW-0333">Golgi apparatus</keyword>
<gene>
    <name evidence="16" type="primary">Dere\GG15114</name>
    <name evidence="16" type="ORF">Dere_GG15114</name>
</gene>
<dbReference type="GO" id="GO:0007618">
    <property type="term" value="P:mating"/>
    <property type="evidence" value="ECO:0007669"/>
    <property type="project" value="EnsemblMetazoa"/>
</dbReference>
<evidence type="ECO:0000256" key="12">
    <source>
        <dbReference type="ARBA" id="ARBA00066002"/>
    </source>
</evidence>
<evidence type="ECO:0000256" key="7">
    <source>
        <dbReference type="ARBA" id="ARBA00022737"/>
    </source>
</evidence>
<dbReference type="Gene3D" id="1.10.238.10">
    <property type="entry name" value="EF-hand"/>
    <property type="match status" value="1"/>
</dbReference>
<keyword evidence="6 14" id="KW-0732">Signal</keyword>
<evidence type="ECO:0000256" key="6">
    <source>
        <dbReference type="ARBA" id="ARBA00022729"/>
    </source>
</evidence>
<feature type="region of interest" description="Disordered" evidence="13">
    <location>
        <begin position="37"/>
        <end position="70"/>
    </location>
</feature>
<dbReference type="GO" id="GO:0005509">
    <property type="term" value="F:calcium ion binding"/>
    <property type="evidence" value="ECO:0007669"/>
    <property type="project" value="InterPro"/>
</dbReference>
<keyword evidence="4" id="KW-0597">Phosphoprotein</keyword>
<organism evidence="16 17">
    <name type="scientific">Drosophila erecta</name>
    <name type="common">Fruit fly</name>
    <dbReference type="NCBI Taxonomy" id="7220"/>
    <lineage>
        <taxon>Eukaryota</taxon>
        <taxon>Metazoa</taxon>
        <taxon>Ecdysozoa</taxon>
        <taxon>Arthropoda</taxon>
        <taxon>Hexapoda</taxon>
        <taxon>Insecta</taxon>
        <taxon>Pterygota</taxon>
        <taxon>Neoptera</taxon>
        <taxon>Endopterygota</taxon>
        <taxon>Diptera</taxon>
        <taxon>Brachycera</taxon>
        <taxon>Muscomorpha</taxon>
        <taxon>Ephydroidea</taxon>
        <taxon>Drosophilidae</taxon>
        <taxon>Drosophila</taxon>
        <taxon>Sophophora</taxon>
    </lineage>
</organism>
<feature type="compositionally biased region" description="Low complexity" evidence="13">
    <location>
        <begin position="252"/>
        <end position="280"/>
    </location>
</feature>
<evidence type="ECO:0000256" key="10">
    <source>
        <dbReference type="ARBA" id="ARBA00022927"/>
    </source>
</evidence>
<dbReference type="AlphaFoldDB" id="B3P324"/>
<dbReference type="PANTHER" id="PTHR23104:SF17">
    <property type="entry name" value="EF-HAND DOMAIN-CONTAINING PROTEIN"/>
    <property type="match status" value="1"/>
</dbReference>
<evidence type="ECO:0000313" key="16">
    <source>
        <dbReference type="EMBL" id="EDV48338.1"/>
    </source>
</evidence>
<dbReference type="KEGG" id="der:6553646"/>
<dbReference type="InterPro" id="IPR052110">
    <property type="entry name" value="MCFD2-like"/>
</dbReference>
<dbReference type="InterPro" id="IPR011992">
    <property type="entry name" value="EF-hand-dom_pair"/>
</dbReference>
<dbReference type="Proteomes" id="UP000008711">
    <property type="component" value="Unassembled WGS sequence"/>
</dbReference>
<proteinExistence type="predicted"/>
<dbReference type="GO" id="GO:0005794">
    <property type="term" value="C:Golgi apparatus"/>
    <property type="evidence" value="ECO:0007669"/>
    <property type="project" value="UniProtKB-SubCell"/>
</dbReference>
<evidence type="ECO:0000313" key="17">
    <source>
        <dbReference type="Proteomes" id="UP000008711"/>
    </source>
</evidence>
<keyword evidence="3" id="KW-0813">Transport</keyword>
<dbReference type="FunFam" id="1.10.238.10:FF:000117">
    <property type="entry name" value="multiple coagulation factor deficiency protein 2"/>
    <property type="match status" value="1"/>
</dbReference>
<comment type="subcellular location">
    <subcellularLocation>
        <location evidence="1">Endoplasmic reticulum</location>
    </subcellularLocation>
    <subcellularLocation>
        <location evidence="2">Golgi apparatus</location>
    </subcellularLocation>
</comment>
<evidence type="ECO:0000256" key="13">
    <source>
        <dbReference type="SAM" id="MobiDB-lite"/>
    </source>
</evidence>
<dbReference type="eggNOG" id="KOG4065">
    <property type="taxonomic scope" value="Eukaryota"/>
</dbReference>
<evidence type="ECO:0000259" key="15">
    <source>
        <dbReference type="Pfam" id="PF13499"/>
    </source>
</evidence>
<keyword evidence="5" id="KW-0479">Metal-binding</keyword>
<dbReference type="OMA" id="NQDMSKM"/>
<dbReference type="InterPro" id="IPR018247">
    <property type="entry name" value="EF_Hand_1_Ca_BS"/>
</dbReference>
<dbReference type="Pfam" id="PF13499">
    <property type="entry name" value="EF-hand_7"/>
    <property type="match status" value="1"/>
</dbReference>
<dbReference type="EMBL" id="CH954181">
    <property type="protein sequence ID" value="EDV48338.1"/>
    <property type="molecule type" value="Genomic_DNA"/>
</dbReference>
<evidence type="ECO:0000256" key="9">
    <source>
        <dbReference type="ARBA" id="ARBA00022837"/>
    </source>
</evidence>
<evidence type="ECO:0000256" key="1">
    <source>
        <dbReference type="ARBA" id="ARBA00004240"/>
    </source>
</evidence>
<protein>
    <submittedName>
        <fullName evidence="16">GG15114</fullName>
    </submittedName>
</protein>
<dbReference type="SUPFAM" id="SSF47473">
    <property type="entry name" value="EF-hand"/>
    <property type="match status" value="1"/>
</dbReference>
<keyword evidence="10" id="KW-0653">Protein transport</keyword>
<comment type="subunit">
    <text evidence="12">Interacts in a calcium-dependent manner with LMAN1.</text>
</comment>
<evidence type="ECO:0000256" key="4">
    <source>
        <dbReference type="ARBA" id="ARBA00022553"/>
    </source>
</evidence>
<feature type="compositionally biased region" description="Low complexity" evidence="13">
    <location>
        <begin position="37"/>
        <end position="46"/>
    </location>
</feature>
<keyword evidence="17" id="KW-1185">Reference proteome</keyword>
<feature type="chain" id="PRO_5002795944" evidence="14">
    <location>
        <begin position="26"/>
        <end position="280"/>
    </location>
</feature>
<keyword evidence="7" id="KW-0677">Repeat</keyword>
<dbReference type="PROSITE" id="PS00018">
    <property type="entry name" value="EF_HAND_1"/>
    <property type="match status" value="2"/>
</dbReference>
<evidence type="ECO:0000256" key="2">
    <source>
        <dbReference type="ARBA" id="ARBA00004555"/>
    </source>
</evidence>
<evidence type="ECO:0000256" key="5">
    <source>
        <dbReference type="ARBA" id="ARBA00022723"/>
    </source>
</evidence>
<feature type="signal peptide" evidence="14">
    <location>
        <begin position="1"/>
        <end position="25"/>
    </location>
</feature>
<keyword evidence="9" id="KW-0106">Calcium</keyword>
<dbReference type="HOGENOM" id="CLU_085503_0_0_1"/>
<reference evidence="16 17" key="2">
    <citation type="journal article" date="2008" name="Bioinformatics">
        <title>Assembly reconciliation.</title>
        <authorList>
            <person name="Zimin A.V."/>
            <person name="Smith D.R."/>
            <person name="Sutton G."/>
            <person name="Yorke J.A."/>
        </authorList>
    </citation>
    <scope>NUCLEOTIDE SEQUENCE [LARGE SCALE GENOMIC DNA]</scope>
    <source>
        <strain evidence="16 17">TSC#14021-0224.01</strain>
    </source>
</reference>
<dbReference type="OrthoDB" id="289247at2759"/>
<reference evidence="16 17" key="1">
    <citation type="journal article" date="2007" name="Nature">
        <title>Evolution of genes and genomes on the Drosophila phylogeny.</title>
        <authorList>
            <consortium name="Drosophila 12 Genomes Consortium"/>
            <person name="Clark A.G."/>
            <person name="Eisen M.B."/>
            <person name="Smith D.R."/>
            <person name="Bergman C.M."/>
            <person name="Oliver B."/>
            <person name="Markow T.A."/>
            <person name="Kaufman T.C."/>
            <person name="Kellis M."/>
            <person name="Gelbart W."/>
            <person name="Iyer V.N."/>
            <person name="Pollard D.A."/>
            <person name="Sackton T.B."/>
            <person name="Larracuente A.M."/>
            <person name="Singh N.D."/>
            <person name="Abad J.P."/>
            <person name="Abt D.N."/>
            <person name="Adryan B."/>
            <person name="Aguade M."/>
            <person name="Akashi H."/>
            <person name="Anderson W.W."/>
            <person name="Aquadro C.F."/>
            <person name="Ardell D.H."/>
            <person name="Arguello R."/>
            <person name="Artieri C.G."/>
            <person name="Barbash D.A."/>
            <person name="Barker D."/>
            <person name="Barsanti P."/>
            <person name="Batterham P."/>
            <person name="Batzoglou S."/>
            <person name="Begun D."/>
            <person name="Bhutkar A."/>
            <person name="Blanco E."/>
            <person name="Bosak S.A."/>
            <person name="Bradley R.K."/>
            <person name="Brand A.D."/>
            <person name="Brent M.R."/>
            <person name="Brooks A.N."/>
            <person name="Brown R.H."/>
            <person name="Butlin R.K."/>
            <person name="Caggese C."/>
            <person name="Calvi B.R."/>
            <person name="Bernardo de Carvalho A."/>
            <person name="Caspi A."/>
            <person name="Castrezana S."/>
            <person name="Celniker S.E."/>
            <person name="Chang J.L."/>
            <person name="Chapple C."/>
            <person name="Chatterji S."/>
            <person name="Chinwalla A."/>
            <person name="Civetta A."/>
            <person name="Clifton S.W."/>
            <person name="Comeron J.M."/>
            <person name="Costello J.C."/>
            <person name="Coyne J.A."/>
            <person name="Daub J."/>
            <person name="David R.G."/>
            <person name="Delcher A.L."/>
            <person name="Delehaunty K."/>
            <person name="Do C.B."/>
            <person name="Ebling H."/>
            <person name="Edwards K."/>
            <person name="Eickbush T."/>
            <person name="Evans J.D."/>
            <person name="Filipski A."/>
            <person name="Findeiss S."/>
            <person name="Freyhult E."/>
            <person name="Fulton L."/>
            <person name="Fulton R."/>
            <person name="Garcia A.C."/>
            <person name="Gardiner A."/>
            <person name="Garfield D.A."/>
            <person name="Garvin B.E."/>
            <person name="Gibson G."/>
            <person name="Gilbert D."/>
            <person name="Gnerre S."/>
            <person name="Godfrey J."/>
            <person name="Good R."/>
            <person name="Gotea V."/>
            <person name="Gravely B."/>
            <person name="Greenberg A.J."/>
            <person name="Griffiths-Jones S."/>
            <person name="Gross S."/>
            <person name="Guigo R."/>
            <person name="Gustafson E.A."/>
            <person name="Haerty W."/>
            <person name="Hahn M.W."/>
            <person name="Halligan D.L."/>
            <person name="Halpern A.L."/>
            <person name="Halter G.M."/>
            <person name="Han M.V."/>
            <person name="Heger A."/>
            <person name="Hillier L."/>
            <person name="Hinrichs A.S."/>
            <person name="Holmes I."/>
            <person name="Hoskins R.A."/>
            <person name="Hubisz M.J."/>
            <person name="Hultmark D."/>
            <person name="Huntley M.A."/>
            <person name="Jaffe D.B."/>
            <person name="Jagadeeshan S."/>
            <person name="Jeck W.R."/>
            <person name="Johnson J."/>
            <person name="Jones C.D."/>
            <person name="Jordan W.C."/>
            <person name="Karpen G.H."/>
            <person name="Kataoka E."/>
            <person name="Keightley P.D."/>
            <person name="Kheradpour P."/>
            <person name="Kirkness E.F."/>
            <person name="Koerich L.B."/>
            <person name="Kristiansen K."/>
            <person name="Kudrna D."/>
            <person name="Kulathinal R.J."/>
            <person name="Kumar S."/>
            <person name="Kwok R."/>
            <person name="Lander E."/>
            <person name="Langley C.H."/>
            <person name="Lapoint R."/>
            <person name="Lazzaro B.P."/>
            <person name="Lee S.J."/>
            <person name="Levesque L."/>
            <person name="Li R."/>
            <person name="Lin C.F."/>
            <person name="Lin M.F."/>
            <person name="Lindblad-Toh K."/>
            <person name="Llopart A."/>
            <person name="Long M."/>
            <person name="Low L."/>
            <person name="Lozovsky E."/>
            <person name="Lu J."/>
            <person name="Luo M."/>
            <person name="Machado C.A."/>
            <person name="Makalowski W."/>
            <person name="Marzo M."/>
            <person name="Matsuda M."/>
            <person name="Matzkin L."/>
            <person name="McAllister B."/>
            <person name="McBride C.S."/>
            <person name="McKernan B."/>
            <person name="McKernan K."/>
            <person name="Mendez-Lago M."/>
            <person name="Minx P."/>
            <person name="Mollenhauer M.U."/>
            <person name="Montooth K."/>
            <person name="Mount S.M."/>
            <person name="Mu X."/>
            <person name="Myers E."/>
            <person name="Negre B."/>
            <person name="Newfeld S."/>
            <person name="Nielsen R."/>
            <person name="Noor M.A."/>
            <person name="O'Grady P."/>
            <person name="Pachter L."/>
            <person name="Papaceit M."/>
            <person name="Parisi M.J."/>
            <person name="Parisi M."/>
            <person name="Parts L."/>
            <person name="Pedersen J.S."/>
            <person name="Pesole G."/>
            <person name="Phillippy A.M."/>
            <person name="Ponting C.P."/>
            <person name="Pop M."/>
            <person name="Porcelli D."/>
            <person name="Powell J.R."/>
            <person name="Prohaska S."/>
            <person name="Pruitt K."/>
            <person name="Puig M."/>
            <person name="Quesneville H."/>
            <person name="Ram K.R."/>
            <person name="Rand D."/>
            <person name="Rasmussen M.D."/>
            <person name="Reed L.K."/>
            <person name="Reenan R."/>
            <person name="Reily A."/>
            <person name="Remington K.A."/>
            <person name="Rieger T.T."/>
            <person name="Ritchie M.G."/>
            <person name="Robin C."/>
            <person name="Rogers Y.H."/>
            <person name="Rohde C."/>
            <person name="Rozas J."/>
            <person name="Rubenfield M.J."/>
            <person name="Ruiz A."/>
            <person name="Russo S."/>
            <person name="Salzberg S.L."/>
            <person name="Sanchez-Gracia A."/>
            <person name="Saranga D.J."/>
            <person name="Sato H."/>
            <person name="Schaeffer S.W."/>
            <person name="Schatz M.C."/>
            <person name="Schlenke T."/>
            <person name="Schwartz R."/>
            <person name="Segarra C."/>
            <person name="Singh R.S."/>
            <person name="Sirot L."/>
            <person name="Sirota M."/>
            <person name="Sisneros N.B."/>
            <person name="Smith C.D."/>
            <person name="Smith T.F."/>
            <person name="Spieth J."/>
            <person name="Stage D.E."/>
            <person name="Stark A."/>
            <person name="Stephan W."/>
            <person name="Strausberg R.L."/>
            <person name="Strempel S."/>
            <person name="Sturgill D."/>
            <person name="Sutton G."/>
            <person name="Sutton G.G."/>
            <person name="Tao W."/>
            <person name="Teichmann S."/>
            <person name="Tobari Y.N."/>
            <person name="Tomimura Y."/>
            <person name="Tsolas J.M."/>
            <person name="Valente V.L."/>
            <person name="Venter E."/>
            <person name="Venter J.C."/>
            <person name="Vicario S."/>
            <person name="Vieira F.G."/>
            <person name="Vilella A.J."/>
            <person name="Villasante A."/>
            <person name="Walenz B."/>
            <person name="Wang J."/>
            <person name="Wasserman M."/>
            <person name="Watts T."/>
            <person name="Wilson D."/>
            <person name="Wilson R.K."/>
            <person name="Wing R.A."/>
            <person name="Wolfner M.F."/>
            <person name="Wong A."/>
            <person name="Wong G.K."/>
            <person name="Wu C.I."/>
            <person name="Wu G."/>
            <person name="Yamamoto D."/>
            <person name="Yang H.P."/>
            <person name="Yang S.P."/>
            <person name="Yorke J.A."/>
            <person name="Yoshida K."/>
            <person name="Zdobnov E."/>
            <person name="Zhang P."/>
            <person name="Zhang Y."/>
            <person name="Zimin A.V."/>
            <person name="Baldwin J."/>
            <person name="Abdouelleil A."/>
            <person name="Abdulkadir J."/>
            <person name="Abebe A."/>
            <person name="Abera B."/>
            <person name="Abreu J."/>
            <person name="Acer S.C."/>
            <person name="Aftuck L."/>
            <person name="Alexander A."/>
            <person name="An P."/>
            <person name="Anderson E."/>
            <person name="Anderson S."/>
            <person name="Arachi H."/>
            <person name="Azer M."/>
            <person name="Bachantsang P."/>
            <person name="Barry A."/>
            <person name="Bayul T."/>
            <person name="Berlin A."/>
            <person name="Bessette D."/>
            <person name="Bloom T."/>
            <person name="Blye J."/>
            <person name="Boguslavskiy L."/>
            <person name="Bonnet C."/>
            <person name="Boukhgalter B."/>
            <person name="Bourzgui I."/>
            <person name="Brown A."/>
            <person name="Cahill P."/>
            <person name="Channer S."/>
            <person name="Cheshatsang Y."/>
            <person name="Chuda L."/>
            <person name="Citroen M."/>
            <person name="Collymore A."/>
            <person name="Cooke P."/>
            <person name="Costello M."/>
            <person name="D'Aco K."/>
            <person name="Daza R."/>
            <person name="De Haan G."/>
            <person name="DeGray S."/>
            <person name="DeMaso C."/>
            <person name="Dhargay N."/>
            <person name="Dooley K."/>
            <person name="Dooley E."/>
            <person name="Doricent M."/>
            <person name="Dorje P."/>
            <person name="Dorjee K."/>
            <person name="Dupes A."/>
            <person name="Elong R."/>
            <person name="Falk J."/>
            <person name="Farina A."/>
            <person name="Faro S."/>
            <person name="Ferguson D."/>
            <person name="Fisher S."/>
            <person name="Foley C.D."/>
            <person name="Franke A."/>
            <person name="Friedrich D."/>
            <person name="Gadbois L."/>
            <person name="Gearin G."/>
            <person name="Gearin C.R."/>
            <person name="Giannoukos G."/>
            <person name="Goode T."/>
            <person name="Graham J."/>
            <person name="Grandbois E."/>
            <person name="Grewal S."/>
            <person name="Gyaltsen K."/>
            <person name="Hafez N."/>
            <person name="Hagos B."/>
            <person name="Hall J."/>
            <person name="Henson C."/>
            <person name="Hollinger A."/>
            <person name="Honan T."/>
            <person name="Huard M.D."/>
            <person name="Hughes L."/>
            <person name="Hurhula B."/>
            <person name="Husby M.E."/>
            <person name="Kamat A."/>
            <person name="Kanga B."/>
            <person name="Kashin S."/>
            <person name="Khazanovich D."/>
            <person name="Kisner P."/>
            <person name="Lance K."/>
            <person name="Lara M."/>
            <person name="Lee W."/>
            <person name="Lennon N."/>
            <person name="Letendre F."/>
            <person name="LeVine R."/>
            <person name="Lipovsky A."/>
            <person name="Liu X."/>
            <person name="Liu J."/>
            <person name="Liu S."/>
            <person name="Lokyitsang T."/>
            <person name="Lokyitsang Y."/>
            <person name="Lubonja R."/>
            <person name="Lui A."/>
            <person name="MacDonald P."/>
            <person name="Magnisalis V."/>
            <person name="Maru K."/>
            <person name="Matthews C."/>
            <person name="McCusker W."/>
            <person name="McDonough S."/>
            <person name="Mehta T."/>
            <person name="Meldrim J."/>
            <person name="Meneus L."/>
            <person name="Mihai O."/>
            <person name="Mihalev A."/>
            <person name="Mihova T."/>
            <person name="Mittelman R."/>
            <person name="Mlenga V."/>
            <person name="Montmayeur A."/>
            <person name="Mulrain L."/>
            <person name="Navidi A."/>
            <person name="Naylor J."/>
            <person name="Negash T."/>
            <person name="Nguyen T."/>
            <person name="Nguyen N."/>
            <person name="Nicol R."/>
            <person name="Norbu C."/>
            <person name="Norbu N."/>
            <person name="Novod N."/>
            <person name="O'Neill B."/>
            <person name="Osman S."/>
            <person name="Markiewicz E."/>
            <person name="Oyono O.L."/>
            <person name="Patti C."/>
            <person name="Phunkhang P."/>
            <person name="Pierre F."/>
            <person name="Priest M."/>
            <person name="Raghuraman S."/>
            <person name="Rege F."/>
            <person name="Reyes R."/>
            <person name="Rise C."/>
            <person name="Rogov P."/>
            <person name="Ross K."/>
            <person name="Ryan E."/>
            <person name="Settipalli S."/>
            <person name="Shea T."/>
            <person name="Sherpa N."/>
            <person name="Shi L."/>
            <person name="Shih D."/>
            <person name="Sparrow T."/>
            <person name="Spaulding J."/>
            <person name="Stalker J."/>
            <person name="Stange-Thomann N."/>
            <person name="Stavropoulos S."/>
            <person name="Stone C."/>
            <person name="Strader C."/>
            <person name="Tesfaye S."/>
            <person name="Thomson T."/>
            <person name="Thoulutsang Y."/>
            <person name="Thoulutsang D."/>
            <person name="Topham K."/>
            <person name="Topping I."/>
            <person name="Tsamla T."/>
            <person name="Vassiliev H."/>
            <person name="Vo A."/>
            <person name="Wangchuk T."/>
            <person name="Wangdi T."/>
            <person name="Weiand M."/>
            <person name="Wilkinson J."/>
            <person name="Wilson A."/>
            <person name="Yadav S."/>
            <person name="Young G."/>
            <person name="Yu Q."/>
            <person name="Zembek L."/>
            <person name="Zhong D."/>
            <person name="Zimmer A."/>
            <person name="Zwirko Z."/>
            <person name="Jaffe D.B."/>
            <person name="Alvarez P."/>
            <person name="Brockman W."/>
            <person name="Butler J."/>
            <person name="Chin C."/>
            <person name="Gnerre S."/>
            <person name="Grabherr M."/>
            <person name="Kleber M."/>
            <person name="Mauceli E."/>
            <person name="MacCallum I."/>
        </authorList>
    </citation>
    <scope>NUCLEOTIDE SEQUENCE [LARGE SCALE GENOMIC DNA]</scope>
    <source>
        <strain evidence="16 17">TSC#14021-0224.01</strain>
    </source>
</reference>
<feature type="region of interest" description="Disordered" evidence="13">
    <location>
        <begin position="97"/>
        <end position="138"/>
    </location>
</feature>
<dbReference type="InterPro" id="IPR002048">
    <property type="entry name" value="EF_hand_dom"/>
</dbReference>
<keyword evidence="8" id="KW-0256">Endoplasmic reticulum</keyword>
<feature type="domain" description="EF-hand" evidence="15">
    <location>
        <begin position="169"/>
        <end position="251"/>
    </location>
</feature>
<dbReference type="PANTHER" id="PTHR23104">
    <property type="entry name" value="MULTIPLE COAGULATION FACTOR DEFICIENCY PROTEIN 2 NEURAL STEM CELL DERIVED NEURONAL SURVIVAL PROTEIN"/>
    <property type="match status" value="1"/>
</dbReference>
<name>B3P324_DROER</name>
<accession>B3P324</accession>
<evidence type="ECO:0000256" key="11">
    <source>
        <dbReference type="ARBA" id="ARBA00023034"/>
    </source>
</evidence>
<evidence type="ECO:0000256" key="14">
    <source>
        <dbReference type="SAM" id="SignalP"/>
    </source>
</evidence>
<evidence type="ECO:0000256" key="8">
    <source>
        <dbReference type="ARBA" id="ARBA00022824"/>
    </source>
</evidence>
<dbReference type="GO" id="GO:0005783">
    <property type="term" value="C:endoplasmic reticulum"/>
    <property type="evidence" value="ECO:0007669"/>
    <property type="project" value="UniProtKB-SubCell"/>
</dbReference>
<feature type="region of interest" description="Disordered" evidence="13">
    <location>
        <begin position="235"/>
        <end position="280"/>
    </location>
</feature>
<feature type="compositionally biased region" description="Low complexity" evidence="13">
    <location>
        <begin position="56"/>
        <end position="65"/>
    </location>
</feature>